<dbReference type="AlphaFoldDB" id="A0A822Y288"/>
<gene>
    <name evidence="1" type="ORF">HUJ06_026639</name>
</gene>
<accession>A0A822Y288</accession>
<protein>
    <submittedName>
        <fullName evidence="1">Uncharacterized protein</fullName>
    </submittedName>
</protein>
<dbReference type="Proteomes" id="UP000607653">
    <property type="component" value="Unassembled WGS sequence"/>
</dbReference>
<evidence type="ECO:0000313" key="1">
    <source>
        <dbReference type="EMBL" id="DAD25175.1"/>
    </source>
</evidence>
<name>A0A822Y288_NELNU</name>
<keyword evidence="2" id="KW-1185">Reference proteome</keyword>
<reference evidence="1 2" key="1">
    <citation type="journal article" date="2020" name="Mol. Biol. Evol.">
        <title>Distinct Expression and Methylation Patterns for Genes with Different Fates following a Single Whole-Genome Duplication in Flowering Plants.</title>
        <authorList>
            <person name="Shi T."/>
            <person name="Rahmani R.S."/>
            <person name="Gugger P.F."/>
            <person name="Wang M."/>
            <person name="Li H."/>
            <person name="Zhang Y."/>
            <person name="Li Z."/>
            <person name="Wang Q."/>
            <person name="Van de Peer Y."/>
            <person name="Marchal K."/>
            <person name="Chen J."/>
        </authorList>
    </citation>
    <scope>NUCLEOTIDE SEQUENCE [LARGE SCALE GENOMIC DNA]</scope>
    <source>
        <tissue evidence="1">Leaf</tissue>
    </source>
</reference>
<proteinExistence type="predicted"/>
<evidence type="ECO:0000313" key="2">
    <source>
        <dbReference type="Proteomes" id="UP000607653"/>
    </source>
</evidence>
<organism evidence="1 2">
    <name type="scientific">Nelumbo nucifera</name>
    <name type="common">Sacred lotus</name>
    <dbReference type="NCBI Taxonomy" id="4432"/>
    <lineage>
        <taxon>Eukaryota</taxon>
        <taxon>Viridiplantae</taxon>
        <taxon>Streptophyta</taxon>
        <taxon>Embryophyta</taxon>
        <taxon>Tracheophyta</taxon>
        <taxon>Spermatophyta</taxon>
        <taxon>Magnoliopsida</taxon>
        <taxon>Proteales</taxon>
        <taxon>Nelumbonaceae</taxon>
        <taxon>Nelumbo</taxon>
    </lineage>
</organism>
<dbReference type="EMBL" id="DUZY01000001">
    <property type="protein sequence ID" value="DAD25175.1"/>
    <property type="molecule type" value="Genomic_DNA"/>
</dbReference>
<comment type="caution">
    <text evidence="1">The sequence shown here is derived from an EMBL/GenBank/DDBJ whole genome shotgun (WGS) entry which is preliminary data.</text>
</comment>
<sequence>MPSARSPTPLEPKSDGFEALLYFVLGVKVNQELKAERHRHRFLKMGFIVEKVLKEGGKGRTGGVFGMKDESKIYGDALRCVGEGGGREGCTGKGGAG</sequence>